<feature type="transmembrane region" description="Helical" evidence="1">
    <location>
        <begin position="330"/>
        <end position="357"/>
    </location>
</feature>
<accession>A0ABU4S047</accession>
<dbReference type="PANTHER" id="PTHR30012">
    <property type="entry name" value="GENERAL SECRETION PATHWAY PROTEIN"/>
    <property type="match status" value="1"/>
</dbReference>
<feature type="transmembrane region" description="Helical" evidence="1">
    <location>
        <begin position="184"/>
        <end position="205"/>
    </location>
</feature>
<keyword evidence="1" id="KW-1133">Transmembrane helix</keyword>
<evidence type="ECO:0000313" key="3">
    <source>
        <dbReference type="Proteomes" id="UP001273505"/>
    </source>
</evidence>
<keyword evidence="1" id="KW-0472">Membrane</keyword>
<dbReference type="RefSeq" id="WP_302722250.1">
    <property type="nucleotide sequence ID" value="NZ_JAULRU010000514.1"/>
</dbReference>
<dbReference type="Gene3D" id="1.20.81.30">
    <property type="entry name" value="Type II secretion system (T2SS), domain F"/>
    <property type="match status" value="1"/>
</dbReference>
<dbReference type="EMBL" id="JAXAFO010000025">
    <property type="protein sequence ID" value="MDX6850498.1"/>
    <property type="molecule type" value="Genomic_DNA"/>
</dbReference>
<organism evidence="2 3">
    <name type="scientific">Gilvimarinus gilvus</name>
    <dbReference type="NCBI Taxonomy" id="3058038"/>
    <lineage>
        <taxon>Bacteria</taxon>
        <taxon>Pseudomonadati</taxon>
        <taxon>Pseudomonadota</taxon>
        <taxon>Gammaproteobacteria</taxon>
        <taxon>Cellvibrionales</taxon>
        <taxon>Cellvibrionaceae</taxon>
        <taxon>Gilvimarinus</taxon>
    </lineage>
</organism>
<evidence type="ECO:0000256" key="1">
    <source>
        <dbReference type="SAM" id="Phobius"/>
    </source>
</evidence>
<proteinExistence type="predicted"/>
<evidence type="ECO:0000313" key="2">
    <source>
        <dbReference type="EMBL" id="MDX6850498.1"/>
    </source>
</evidence>
<protein>
    <recommendedName>
        <fullName evidence="4">Type II secretion system protein F</fullName>
    </recommendedName>
</protein>
<sequence>MDNYFTELVNLNSLSESFNDSLQGLKRSFRFSRAKQADFLRAFAGPMTVGKQPIEICEHIRKHGSTIQKEVATLILASLEEGGGIASAMEGWIDPVSLSALKATEEAGSEVFVRALERIADALEVSSQGRAKIIKLAIYPSIILIATIAIMIYPVGPVIESLKLMIHGKSDPTLDSMTSLIEFYVHWLWLAALIGIGLFIGYRWYMANSISSFRHRIDQIPIFSGYRLSIASKFISTFALLKEFGMPASRIFNILKDSGNNYQRYHATLAQFNLGEGAISEVDAMDTGLLDDSQIATLHLYASADDDQLIAAMNKAADVVGKSISKRSTYAAYLVALLIGGWAFYNVIMIVSVLVGFNPKDHMQIGV</sequence>
<dbReference type="InterPro" id="IPR042094">
    <property type="entry name" value="T2SS_GspF_sf"/>
</dbReference>
<feature type="transmembrane region" description="Helical" evidence="1">
    <location>
        <begin position="136"/>
        <end position="155"/>
    </location>
</feature>
<keyword evidence="3" id="KW-1185">Reference proteome</keyword>
<gene>
    <name evidence="2" type="ORF">SCD92_14090</name>
</gene>
<comment type="caution">
    <text evidence="2">The sequence shown here is derived from an EMBL/GenBank/DDBJ whole genome shotgun (WGS) entry which is preliminary data.</text>
</comment>
<name>A0ABU4S047_9GAMM</name>
<reference evidence="2 3" key="1">
    <citation type="submission" date="2023-11" db="EMBL/GenBank/DDBJ databases">
        <title>Gilvimarinus fulvus sp. nov., isolated from the surface of Kelp.</title>
        <authorList>
            <person name="Sun Y.Y."/>
            <person name="Gong Y."/>
            <person name="Du Z.J."/>
        </authorList>
    </citation>
    <scope>NUCLEOTIDE SEQUENCE [LARGE SCALE GENOMIC DNA]</scope>
    <source>
        <strain evidence="2 3">SDUM040013</strain>
    </source>
</reference>
<dbReference type="Proteomes" id="UP001273505">
    <property type="component" value="Unassembled WGS sequence"/>
</dbReference>
<keyword evidence="1" id="KW-0812">Transmembrane</keyword>
<dbReference type="PANTHER" id="PTHR30012:SF0">
    <property type="entry name" value="TYPE II SECRETION SYSTEM PROTEIN F-RELATED"/>
    <property type="match status" value="1"/>
</dbReference>
<evidence type="ECO:0008006" key="4">
    <source>
        <dbReference type="Google" id="ProtNLM"/>
    </source>
</evidence>
<dbReference type="InterPro" id="IPR003004">
    <property type="entry name" value="GspF/PilC"/>
</dbReference>